<protein>
    <submittedName>
        <fullName evidence="2">Uncharacterized protein</fullName>
    </submittedName>
</protein>
<keyword evidence="1" id="KW-0812">Transmembrane</keyword>
<proteinExistence type="predicted"/>
<organism evidence="2 3">
    <name type="scientific">[Myrmecia] bisecta</name>
    <dbReference type="NCBI Taxonomy" id="41462"/>
    <lineage>
        <taxon>Eukaryota</taxon>
        <taxon>Viridiplantae</taxon>
        <taxon>Chlorophyta</taxon>
        <taxon>core chlorophytes</taxon>
        <taxon>Trebouxiophyceae</taxon>
        <taxon>Trebouxiales</taxon>
        <taxon>Trebouxiaceae</taxon>
        <taxon>Myrmecia</taxon>
    </lineage>
</organism>
<keyword evidence="1" id="KW-1133">Transmembrane helix</keyword>
<sequence>MQDLEPLMSGLTPEDQREIDQLGKKYSLQRRRLTLVRSPLRTLYYFFACAGDAALRGSAWVVHHPITLFILLPILGGYAGLKLTGTETQRVEFIEAWTAYIAWWVGLGVLSSIGLGTGMHSGLLFLFPHMLKVCLAAEKCGHLDFDTKPDMFWSPDGFHCGHTQPGHVSYWDIFKKVSIPAMLWGCGTAIGEVPPYAFSYHAAKAGLHNDDFDSMFSVKDMDGKHGLVRGLIARMKNWMLHFIQTHGFWGILLLAAWPNALFDLCGICCGHFLMPFWSFFGATFIGKALLKVNGQALFLVALFSKDTRDKMLGWVEWALPRHIPFLWDYLELEQSPAELLHQSITSKISAFQDDVARRAAARALDNRWFYQRVLDSIRSWATFKATLWSLVPSPWGFVVLVLMTHFLKDCVEQFAQSRATHEHNRALRQRLDELKRRY</sequence>
<feature type="transmembrane region" description="Helical" evidence="1">
    <location>
        <begin position="387"/>
        <end position="407"/>
    </location>
</feature>
<dbReference type="Proteomes" id="UP001489004">
    <property type="component" value="Unassembled WGS sequence"/>
</dbReference>
<reference evidence="2 3" key="1">
    <citation type="journal article" date="2024" name="Nat. Commun.">
        <title>Phylogenomics reveals the evolutionary origins of lichenization in chlorophyte algae.</title>
        <authorList>
            <person name="Puginier C."/>
            <person name="Libourel C."/>
            <person name="Otte J."/>
            <person name="Skaloud P."/>
            <person name="Haon M."/>
            <person name="Grisel S."/>
            <person name="Petersen M."/>
            <person name="Berrin J.G."/>
            <person name="Delaux P.M."/>
            <person name="Dal Grande F."/>
            <person name="Keller J."/>
        </authorList>
    </citation>
    <scope>NUCLEOTIDE SEQUENCE [LARGE SCALE GENOMIC DNA]</scope>
    <source>
        <strain evidence="2 3">SAG 2043</strain>
    </source>
</reference>
<evidence type="ECO:0000256" key="1">
    <source>
        <dbReference type="SAM" id="Phobius"/>
    </source>
</evidence>
<feature type="transmembrane region" description="Helical" evidence="1">
    <location>
        <begin position="60"/>
        <end position="81"/>
    </location>
</feature>
<name>A0AAW1R8I2_9CHLO</name>
<feature type="transmembrane region" description="Helical" evidence="1">
    <location>
        <begin position="101"/>
        <end position="127"/>
    </location>
</feature>
<keyword evidence="3" id="KW-1185">Reference proteome</keyword>
<keyword evidence="1" id="KW-0472">Membrane</keyword>
<dbReference type="EMBL" id="JALJOR010000001">
    <property type="protein sequence ID" value="KAK9829946.1"/>
    <property type="molecule type" value="Genomic_DNA"/>
</dbReference>
<evidence type="ECO:0000313" key="2">
    <source>
        <dbReference type="EMBL" id="KAK9829946.1"/>
    </source>
</evidence>
<gene>
    <name evidence="2" type="ORF">WJX72_008802</name>
</gene>
<comment type="caution">
    <text evidence="2">The sequence shown here is derived from an EMBL/GenBank/DDBJ whole genome shotgun (WGS) entry which is preliminary data.</text>
</comment>
<accession>A0AAW1R8I2</accession>
<dbReference type="AlphaFoldDB" id="A0AAW1R8I2"/>
<evidence type="ECO:0000313" key="3">
    <source>
        <dbReference type="Proteomes" id="UP001489004"/>
    </source>
</evidence>
<feature type="transmembrane region" description="Helical" evidence="1">
    <location>
        <begin position="277"/>
        <end position="303"/>
    </location>
</feature>
<feature type="transmembrane region" description="Helical" evidence="1">
    <location>
        <begin position="238"/>
        <end position="257"/>
    </location>
</feature>